<protein>
    <submittedName>
        <fullName evidence="1">Uncharacterized protein</fullName>
    </submittedName>
</protein>
<dbReference type="AlphaFoldDB" id="A0AAD2H6V6"/>
<comment type="caution">
    <text evidence="1">The sequence shown here is derived from an EMBL/GenBank/DDBJ whole genome shotgun (WGS) entry which is preliminary data.</text>
</comment>
<feature type="non-terminal residue" evidence="1">
    <location>
        <position position="1"/>
    </location>
</feature>
<name>A0AAD2H6V6_9AGAR</name>
<evidence type="ECO:0000313" key="1">
    <source>
        <dbReference type="EMBL" id="CAK5270187.1"/>
    </source>
</evidence>
<gene>
    <name evidence="1" type="ORF">MYCIT1_LOCUS14381</name>
</gene>
<dbReference type="Proteomes" id="UP001295794">
    <property type="component" value="Unassembled WGS sequence"/>
</dbReference>
<dbReference type="EMBL" id="CAVNYO010000160">
    <property type="protein sequence ID" value="CAK5270187.1"/>
    <property type="molecule type" value="Genomic_DNA"/>
</dbReference>
<reference evidence="1" key="1">
    <citation type="submission" date="2023-11" db="EMBL/GenBank/DDBJ databases">
        <authorList>
            <person name="De Vega J J."/>
            <person name="De Vega J J."/>
        </authorList>
    </citation>
    <scope>NUCLEOTIDE SEQUENCE</scope>
</reference>
<sequence length="175" mass="19593">DAAVIYLKPEVKHSSAPQPDDQNGLVYPSLDHTSAFDVRRLSSDYSLVQDLSSHCLANGFHDRKEKSAISTSHVYTLSAMRKSLQLSPQISSHRVAEEIYCGKKGAWILTPLKNHPEERTLDARKGVIGHWAARIDCEKQDTWILSAWGLMESRDPGPSLIVSMKVHPDRYISSL</sequence>
<organism evidence="1 2">
    <name type="scientific">Mycena citricolor</name>
    <dbReference type="NCBI Taxonomy" id="2018698"/>
    <lineage>
        <taxon>Eukaryota</taxon>
        <taxon>Fungi</taxon>
        <taxon>Dikarya</taxon>
        <taxon>Basidiomycota</taxon>
        <taxon>Agaricomycotina</taxon>
        <taxon>Agaricomycetes</taxon>
        <taxon>Agaricomycetidae</taxon>
        <taxon>Agaricales</taxon>
        <taxon>Marasmiineae</taxon>
        <taxon>Mycenaceae</taxon>
        <taxon>Mycena</taxon>
    </lineage>
</organism>
<proteinExistence type="predicted"/>
<evidence type="ECO:0000313" key="2">
    <source>
        <dbReference type="Proteomes" id="UP001295794"/>
    </source>
</evidence>
<keyword evidence="2" id="KW-1185">Reference proteome</keyword>
<accession>A0AAD2H6V6</accession>